<accession>A0A0R1MBB1</accession>
<dbReference type="Pfam" id="PF00574">
    <property type="entry name" value="CLP_protease"/>
    <property type="match status" value="1"/>
</dbReference>
<dbReference type="Gene3D" id="2.30.30.1210">
    <property type="entry name" value="Domain of unknown function DUF1541"/>
    <property type="match status" value="1"/>
</dbReference>
<dbReference type="AlphaFoldDB" id="A0A0R1MBB1"/>
<dbReference type="PANTHER" id="PTHR10381">
    <property type="entry name" value="ATP-DEPENDENT CLP PROTEASE PROTEOLYTIC SUBUNIT"/>
    <property type="match status" value="1"/>
</dbReference>
<dbReference type="InterPro" id="IPR023562">
    <property type="entry name" value="ClpP/TepA"/>
</dbReference>
<feature type="domain" description="DUF1541" evidence="4">
    <location>
        <begin position="227"/>
        <end position="277"/>
    </location>
</feature>
<dbReference type="GO" id="GO:0004252">
    <property type="term" value="F:serine-type endopeptidase activity"/>
    <property type="evidence" value="ECO:0007669"/>
    <property type="project" value="TreeGrafter"/>
</dbReference>
<dbReference type="Gene3D" id="3.90.226.10">
    <property type="entry name" value="2-enoyl-CoA Hydratase, Chain A, domain 1"/>
    <property type="match status" value="1"/>
</dbReference>
<gene>
    <name evidence="5" type="ORF">FC81_GL000685</name>
</gene>
<keyword evidence="6" id="KW-1185">Reference proteome</keyword>
<dbReference type="GO" id="GO:0004176">
    <property type="term" value="F:ATP-dependent peptidase activity"/>
    <property type="evidence" value="ECO:0007669"/>
    <property type="project" value="TreeGrafter"/>
</dbReference>
<evidence type="ECO:0000313" key="5">
    <source>
        <dbReference type="EMBL" id="KRL02517.1"/>
    </source>
</evidence>
<proteinExistence type="predicted"/>
<dbReference type="Proteomes" id="UP000051621">
    <property type="component" value="Unassembled WGS sequence"/>
</dbReference>
<keyword evidence="3" id="KW-0720">Serine protease</keyword>
<dbReference type="CDD" id="cd07016">
    <property type="entry name" value="S14_ClpP_1"/>
    <property type="match status" value="1"/>
</dbReference>
<name>A0A0R1MBB1_9LACO</name>
<dbReference type="STRING" id="1423731.FC81_GL000685"/>
<evidence type="ECO:0000256" key="1">
    <source>
        <dbReference type="ARBA" id="ARBA00022670"/>
    </source>
</evidence>
<evidence type="ECO:0000256" key="3">
    <source>
        <dbReference type="ARBA" id="ARBA00022825"/>
    </source>
</evidence>
<evidence type="ECO:0000259" key="4">
    <source>
        <dbReference type="Pfam" id="PF07563"/>
    </source>
</evidence>
<dbReference type="PANTHER" id="PTHR10381:SF70">
    <property type="entry name" value="ATP-DEPENDENT CLP PROTEASE PROTEOLYTIC SUBUNIT"/>
    <property type="match status" value="1"/>
</dbReference>
<evidence type="ECO:0000256" key="2">
    <source>
        <dbReference type="ARBA" id="ARBA00022801"/>
    </source>
</evidence>
<dbReference type="SUPFAM" id="SSF52096">
    <property type="entry name" value="ClpP/crotonase"/>
    <property type="match status" value="1"/>
</dbReference>
<keyword evidence="2" id="KW-0378">Hydrolase</keyword>
<protein>
    <submittedName>
        <fullName evidence="5">ATP-dependent Clp protease, protease subunit</fullName>
    </submittedName>
</protein>
<dbReference type="InterPro" id="IPR011438">
    <property type="entry name" value="DUF1541"/>
</dbReference>
<dbReference type="Pfam" id="PF07563">
    <property type="entry name" value="DUF1541"/>
    <property type="match status" value="1"/>
</dbReference>
<reference evidence="5 6" key="1">
    <citation type="journal article" date="2015" name="Genome Announc.">
        <title>Expanding the biotechnology potential of lactobacilli through comparative genomics of 213 strains and associated genera.</title>
        <authorList>
            <person name="Sun Z."/>
            <person name="Harris H.M."/>
            <person name="McCann A."/>
            <person name="Guo C."/>
            <person name="Argimon S."/>
            <person name="Zhang W."/>
            <person name="Yang X."/>
            <person name="Jeffery I.B."/>
            <person name="Cooney J.C."/>
            <person name="Kagawa T.F."/>
            <person name="Liu W."/>
            <person name="Song Y."/>
            <person name="Salvetti E."/>
            <person name="Wrobel A."/>
            <person name="Rasinkangas P."/>
            <person name="Parkhill J."/>
            <person name="Rea M.C."/>
            <person name="O'Sullivan O."/>
            <person name="Ritari J."/>
            <person name="Douillard F.P."/>
            <person name="Paul Ross R."/>
            <person name="Yang R."/>
            <person name="Briner A.E."/>
            <person name="Felis G.E."/>
            <person name="de Vos W.M."/>
            <person name="Barrangou R."/>
            <person name="Klaenhammer T.R."/>
            <person name="Caufield P.W."/>
            <person name="Cui Y."/>
            <person name="Zhang H."/>
            <person name="O'Toole P.W."/>
        </authorList>
    </citation>
    <scope>NUCLEOTIDE SEQUENCE [LARGE SCALE GENOMIC DNA]</scope>
    <source>
        <strain evidence="5 6">DSM 19910</strain>
    </source>
</reference>
<dbReference type="GO" id="GO:0009368">
    <property type="term" value="C:endopeptidase Clp complex"/>
    <property type="evidence" value="ECO:0007669"/>
    <property type="project" value="TreeGrafter"/>
</dbReference>
<dbReference type="InterPro" id="IPR029045">
    <property type="entry name" value="ClpP/crotonase-like_dom_sf"/>
</dbReference>
<dbReference type="NCBIfam" id="NF045542">
    <property type="entry name" value="Clp_rel_HeadMat"/>
    <property type="match status" value="1"/>
</dbReference>
<dbReference type="GO" id="GO:0051117">
    <property type="term" value="F:ATPase binding"/>
    <property type="evidence" value="ECO:0007669"/>
    <property type="project" value="TreeGrafter"/>
</dbReference>
<evidence type="ECO:0000313" key="6">
    <source>
        <dbReference type="Proteomes" id="UP000051621"/>
    </source>
</evidence>
<dbReference type="GO" id="GO:0006515">
    <property type="term" value="P:protein quality control for misfolded or incompletely synthesized proteins"/>
    <property type="evidence" value="ECO:0007669"/>
    <property type="project" value="TreeGrafter"/>
</dbReference>
<organism evidence="5 6">
    <name type="scientific">Liquorilactobacillus capillatus DSM 19910</name>
    <dbReference type="NCBI Taxonomy" id="1423731"/>
    <lineage>
        <taxon>Bacteria</taxon>
        <taxon>Bacillati</taxon>
        <taxon>Bacillota</taxon>
        <taxon>Bacilli</taxon>
        <taxon>Lactobacillales</taxon>
        <taxon>Lactobacillaceae</taxon>
        <taxon>Liquorilactobacillus</taxon>
    </lineage>
</organism>
<dbReference type="EMBL" id="AZEF01000012">
    <property type="protein sequence ID" value="KRL02517.1"/>
    <property type="molecule type" value="Genomic_DNA"/>
</dbReference>
<sequence length="310" mass="33325">MIKGDVVDDKTAAFYQFFGMPAVSPSGVADALNSDDPSSDVEVDIASNGGDVFAASEIYTMLKGVQGNVTVNIQGLAASAASVIAMAGDKVNISPTAQIMIHKAWSQQAGNSDDLNHEANVLNGIDQSIASAYEAKTGMKQSDLLQLMSNETWLTAKDAVDKGFADEIMFANENQLQPVNAISHIPSKKAINKFMNLFIKHNNMESDADDDGDNNLNQAINPLYAEGSTVKVLADHMPGMEGAVGTVKHAYNGNTYMIDYQPTDGSPEVLDHKWVTEDELTEPDPIENETNSQHANSLKKSKLAILFGKK</sequence>
<dbReference type="PATRIC" id="fig|1423731.3.peg.703"/>
<comment type="caution">
    <text evidence="5">The sequence shown here is derived from an EMBL/GenBank/DDBJ whole genome shotgun (WGS) entry which is preliminary data.</text>
</comment>
<keyword evidence="1 5" id="KW-0645">Protease</keyword>